<dbReference type="InterPro" id="IPR002403">
    <property type="entry name" value="Cyt_P450_E_grp-IV"/>
</dbReference>
<dbReference type="GO" id="GO:0005789">
    <property type="term" value="C:endoplasmic reticulum membrane"/>
    <property type="evidence" value="ECO:0007669"/>
    <property type="project" value="UniProtKB-SubCell"/>
</dbReference>
<keyword evidence="7 14" id="KW-0479">Metal-binding</keyword>
<evidence type="ECO:0000256" key="7">
    <source>
        <dbReference type="ARBA" id="ARBA00022723"/>
    </source>
</evidence>
<evidence type="ECO:0000256" key="13">
    <source>
        <dbReference type="ARBA" id="ARBA00023136"/>
    </source>
</evidence>
<keyword evidence="9" id="KW-0492">Microsome</keyword>
<comment type="function">
    <text evidence="2">May be involved in the metabolism of insect hormones and in the breakdown of synthetic insecticides.</text>
</comment>
<evidence type="ECO:0000256" key="4">
    <source>
        <dbReference type="ARBA" id="ARBA00004406"/>
    </source>
</evidence>
<evidence type="ECO:0000256" key="6">
    <source>
        <dbReference type="ARBA" id="ARBA00022617"/>
    </source>
</evidence>
<dbReference type="InterPro" id="IPR036396">
    <property type="entry name" value="Cyt_P450_sf"/>
</dbReference>
<dbReference type="PRINTS" id="PR00465">
    <property type="entry name" value="EP450IV"/>
</dbReference>
<dbReference type="GO" id="GO:0020037">
    <property type="term" value="F:heme binding"/>
    <property type="evidence" value="ECO:0007669"/>
    <property type="project" value="InterPro"/>
</dbReference>
<keyword evidence="11 14" id="KW-0408">Iron</keyword>
<comment type="subcellular location">
    <subcellularLocation>
        <location evidence="4">Endoplasmic reticulum membrane</location>
        <topology evidence="4">Peripheral membrane protein</topology>
    </subcellularLocation>
    <subcellularLocation>
        <location evidence="3">Microsome membrane</location>
        <topology evidence="3">Peripheral membrane protein</topology>
    </subcellularLocation>
</comment>
<evidence type="ECO:0000313" key="17">
    <source>
        <dbReference type="Proteomes" id="UP000801492"/>
    </source>
</evidence>
<keyword evidence="15" id="KW-1133">Transmembrane helix</keyword>
<gene>
    <name evidence="16" type="ORF">ILUMI_26865</name>
</gene>
<dbReference type="EMBL" id="VTPC01091189">
    <property type="protein sequence ID" value="KAF2879310.1"/>
    <property type="molecule type" value="Genomic_DNA"/>
</dbReference>
<evidence type="ECO:0000256" key="1">
    <source>
        <dbReference type="ARBA" id="ARBA00001971"/>
    </source>
</evidence>
<evidence type="ECO:0000313" key="16">
    <source>
        <dbReference type="EMBL" id="KAF2879310.1"/>
    </source>
</evidence>
<reference evidence="16" key="1">
    <citation type="submission" date="2019-08" db="EMBL/GenBank/DDBJ databases">
        <title>The genome of the North American firefly Photinus pyralis.</title>
        <authorList>
            <consortium name="Photinus pyralis genome working group"/>
            <person name="Fallon T.R."/>
            <person name="Sander Lower S.E."/>
            <person name="Weng J.-K."/>
        </authorList>
    </citation>
    <scope>NUCLEOTIDE SEQUENCE</scope>
    <source>
        <strain evidence="16">TRF0915ILg1</strain>
        <tissue evidence="16">Whole body</tissue>
    </source>
</reference>
<dbReference type="Gene3D" id="1.10.630.10">
    <property type="entry name" value="Cytochrome P450"/>
    <property type="match status" value="1"/>
</dbReference>
<dbReference type="PRINTS" id="PR00385">
    <property type="entry name" value="P450"/>
</dbReference>
<evidence type="ECO:0008006" key="18">
    <source>
        <dbReference type="Google" id="ProtNLM"/>
    </source>
</evidence>
<evidence type="ECO:0000256" key="2">
    <source>
        <dbReference type="ARBA" id="ARBA00003690"/>
    </source>
</evidence>
<evidence type="ECO:0000256" key="14">
    <source>
        <dbReference type="PIRSR" id="PIRSR602403-1"/>
    </source>
</evidence>
<dbReference type="PANTHER" id="PTHR24292">
    <property type="entry name" value="CYTOCHROME P450"/>
    <property type="match status" value="1"/>
</dbReference>
<keyword evidence="13 15" id="KW-0472">Membrane</keyword>
<keyword evidence="8" id="KW-0256">Endoplasmic reticulum</keyword>
<accession>A0A8K0C922</accession>
<comment type="similarity">
    <text evidence="5">Belongs to the cytochrome P450 family.</text>
</comment>
<evidence type="ECO:0000256" key="10">
    <source>
        <dbReference type="ARBA" id="ARBA00023002"/>
    </source>
</evidence>
<evidence type="ECO:0000256" key="12">
    <source>
        <dbReference type="ARBA" id="ARBA00023033"/>
    </source>
</evidence>
<dbReference type="AlphaFoldDB" id="A0A8K0C922"/>
<name>A0A8K0C922_IGNLU</name>
<evidence type="ECO:0000256" key="11">
    <source>
        <dbReference type="ARBA" id="ARBA00023004"/>
    </source>
</evidence>
<dbReference type="FunFam" id="1.10.630.10:FF:000182">
    <property type="entry name" value="Cytochrome P450 3A4"/>
    <property type="match status" value="1"/>
</dbReference>
<protein>
    <recommendedName>
        <fullName evidence="18">Cytochrome P450</fullName>
    </recommendedName>
</protein>
<dbReference type="OrthoDB" id="2789670at2759"/>
<evidence type="ECO:0000256" key="5">
    <source>
        <dbReference type="ARBA" id="ARBA00010617"/>
    </source>
</evidence>
<dbReference type="PANTHER" id="PTHR24292:SF45">
    <property type="entry name" value="CYTOCHROME P450 6G1-RELATED"/>
    <property type="match status" value="1"/>
</dbReference>
<keyword evidence="17" id="KW-1185">Reference proteome</keyword>
<dbReference type="GO" id="GO:0005506">
    <property type="term" value="F:iron ion binding"/>
    <property type="evidence" value="ECO:0007669"/>
    <property type="project" value="InterPro"/>
</dbReference>
<dbReference type="InterPro" id="IPR050476">
    <property type="entry name" value="Insect_CytP450_Detox"/>
</dbReference>
<evidence type="ECO:0000256" key="8">
    <source>
        <dbReference type="ARBA" id="ARBA00022824"/>
    </source>
</evidence>
<dbReference type="Pfam" id="PF00067">
    <property type="entry name" value="p450"/>
    <property type="match status" value="1"/>
</dbReference>
<comment type="caution">
    <text evidence="16">The sequence shown here is derived from an EMBL/GenBank/DDBJ whole genome shotgun (WGS) entry which is preliminary data.</text>
</comment>
<keyword evidence="15" id="KW-0812">Transmembrane</keyword>
<feature type="binding site" description="axial binding residue" evidence="14">
    <location>
        <position position="440"/>
    </location>
    <ligand>
        <name>heme</name>
        <dbReference type="ChEBI" id="CHEBI:30413"/>
    </ligand>
    <ligandPart>
        <name>Fe</name>
        <dbReference type="ChEBI" id="CHEBI:18248"/>
    </ligandPart>
</feature>
<dbReference type="Proteomes" id="UP000801492">
    <property type="component" value="Unassembled WGS sequence"/>
</dbReference>
<keyword evidence="12" id="KW-0503">Monooxygenase</keyword>
<dbReference type="InterPro" id="IPR001128">
    <property type="entry name" value="Cyt_P450"/>
</dbReference>
<feature type="transmembrane region" description="Helical" evidence="15">
    <location>
        <begin position="7"/>
        <end position="25"/>
    </location>
</feature>
<dbReference type="GO" id="GO:0016705">
    <property type="term" value="F:oxidoreductase activity, acting on paired donors, with incorporation or reduction of molecular oxygen"/>
    <property type="evidence" value="ECO:0007669"/>
    <property type="project" value="InterPro"/>
</dbReference>
<evidence type="ECO:0000256" key="15">
    <source>
        <dbReference type="SAM" id="Phobius"/>
    </source>
</evidence>
<dbReference type="SUPFAM" id="SSF48264">
    <property type="entry name" value="Cytochrome P450"/>
    <property type="match status" value="1"/>
</dbReference>
<proteinExistence type="inferred from homology"/>
<keyword evidence="6 14" id="KW-0349">Heme</keyword>
<dbReference type="GO" id="GO:0004497">
    <property type="term" value="F:monooxygenase activity"/>
    <property type="evidence" value="ECO:0007669"/>
    <property type="project" value="UniProtKB-KW"/>
</dbReference>
<sequence length="504" mass="59232">MDQLIDKILDLAYMGVFVFIIYLYYKCASFTLNYWKQHDVPYVTPLPFLGNLWNIFTLPAQIAQFTTRYYYKFDTPYFGMFILSRPYLVIRCPELIKQILGKNFHNSYYRSVVCNENCKRVGSRWKYYKPSMISLNFSTYELDIIVLMNKASREMITYIKNKLKHEHSIEIRELCAKFATDIIGSCVFGIDANSFRYNDDEFIKDRQFIFDFEWKKALTEAFYRVAPNIVNFFKVPFFNFFYVNSIKIAFLNAINERQRLIKRRNDLMDTLMQIKRITRNGEAFQFVGCKLAAEATQFIEEGFEIVSSTVAFALYELCLQEKIQWKAHCEVVCAIAKYQKFTYEALQDMPYLDLVLYETLRKYPARAFLDRVCEKDYQVPNNDLVIEKGTSICIPVLGLHYDTKYFVDPEKFNPGRFCCENRQGVPEFAYIPFENGSRCCLGKRFGFIAAKLALAAILLEYEVIRNAETPVSIERETRSFLLASKVNLPMTFKNTYCVDSTIFD</sequence>
<keyword evidence="10" id="KW-0560">Oxidoreductase</keyword>
<evidence type="ECO:0000256" key="9">
    <source>
        <dbReference type="ARBA" id="ARBA00022848"/>
    </source>
</evidence>
<evidence type="ECO:0000256" key="3">
    <source>
        <dbReference type="ARBA" id="ARBA00004174"/>
    </source>
</evidence>
<organism evidence="16 17">
    <name type="scientific">Ignelater luminosus</name>
    <name type="common">Cucubano</name>
    <name type="synonym">Pyrophorus luminosus</name>
    <dbReference type="NCBI Taxonomy" id="2038154"/>
    <lineage>
        <taxon>Eukaryota</taxon>
        <taxon>Metazoa</taxon>
        <taxon>Ecdysozoa</taxon>
        <taxon>Arthropoda</taxon>
        <taxon>Hexapoda</taxon>
        <taxon>Insecta</taxon>
        <taxon>Pterygota</taxon>
        <taxon>Neoptera</taxon>
        <taxon>Endopterygota</taxon>
        <taxon>Coleoptera</taxon>
        <taxon>Polyphaga</taxon>
        <taxon>Elateriformia</taxon>
        <taxon>Elateroidea</taxon>
        <taxon>Elateridae</taxon>
        <taxon>Agrypninae</taxon>
        <taxon>Pyrophorini</taxon>
        <taxon>Ignelater</taxon>
    </lineage>
</organism>
<comment type="cofactor">
    <cofactor evidence="1 14">
        <name>heme</name>
        <dbReference type="ChEBI" id="CHEBI:30413"/>
    </cofactor>
</comment>